<keyword evidence="5" id="KW-1185">Reference proteome</keyword>
<evidence type="ECO:0000313" key="4">
    <source>
        <dbReference type="EMBL" id="ELR16727.1"/>
    </source>
</evidence>
<feature type="repeat" description="WD" evidence="3">
    <location>
        <begin position="98"/>
        <end position="139"/>
    </location>
</feature>
<evidence type="ECO:0000256" key="2">
    <source>
        <dbReference type="ARBA" id="ARBA00022737"/>
    </source>
</evidence>
<dbReference type="SUPFAM" id="SSF50978">
    <property type="entry name" value="WD40 repeat-like"/>
    <property type="match status" value="1"/>
</dbReference>
<dbReference type="InterPro" id="IPR001680">
    <property type="entry name" value="WD40_rpt"/>
</dbReference>
<reference evidence="4 5" key="1">
    <citation type="journal article" date="2013" name="Genome Biol.">
        <title>Genome of Acanthamoeba castellanii highlights extensive lateral gene transfer and early evolution of tyrosine kinase signaling.</title>
        <authorList>
            <person name="Clarke M."/>
            <person name="Lohan A.J."/>
            <person name="Liu B."/>
            <person name="Lagkouvardos I."/>
            <person name="Roy S."/>
            <person name="Zafar N."/>
            <person name="Bertelli C."/>
            <person name="Schilde C."/>
            <person name="Kianianmomeni A."/>
            <person name="Burglin T.R."/>
            <person name="Frech C."/>
            <person name="Turcotte B."/>
            <person name="Kopec K.O."/>
            <person name="Synnott J.M."/>
            <person name="Choo C."/>
            <person name="Paponov I."/>
            <person name="Finkler A."/>
            <person name="Soon Heng Tan C."/>
            <person name="Hutchins A.P."/>
            <person name="Weinmeier T."/>
            <person name="Rattei T."/>
            <person name="Chu J.S."/>
            <person name="Gimenez G."/>
            <person name="Irimia M."/>
            <person name="Rigden D.J."/>
            <person name="Fitzpatrick D.A."/>
            <person name="Lorenzo-Morales J."/>
            <person name="Bateman A."/>
            <person name="Chiu C.H."/>
            <person name="Tang P."/>
            <person name="Hegemann P."/>
            <person name="Fromm H."/>
            <person name="Raoult D."/>
            <person name="Greub G."/>
            <person name="Miranda-Saavedra D."/>
            <person name="Chen N."/>
            <person name="Nash P."/>
            <person name="Ginger M.L."/>
            <person name="Horn M."/>
            <person name="Schaap P."/>
            <person name="Caler L."/>
            <person name="Loftus B."/>
        </authorList>
    </citation>
    <scope>NUCLEOTIDE SEQUENCE [LARGE SCALE GENOMIC DNA]</scope>
    <source>
        <strain evidence="4 5">Neff</strain>
    </source>
</reference>
<dbReference type="OMA" id="YSHNTRD"/>
<protein>
    <submittedName>
        <fullName evidence="4">RNA export 1, putative</fullName>
    </submittedName>
</protein>
<feature type="repeat" description="WD" evidence="3">
    <location>
        <begin position="241"/>
        <end position="275"/>
    </location>
</feature>
<dbReference type="Pfam" id="PF00400">
    <property type="entry name" value="WD40"/>
    <property type="match status" value="4"/>
</dbReference>
<sequence length="335" mass="36988">MMSGGENPNNDSVVGTVPDGISSISWSPKSNIFVATSWDNQVRCWEVTGQGAVPKLSMSHQQPVLCSTWSKDGMRVFTGGCDGVAKCWTLQTGQAVDIGKHGAPIKTAHYIDELQMLCTGSWDKTLRYWDGRSPTPAATVNLPERAYCMDVAYPLAVVATAERHVLIYNLSNPAVEYKRIQSPLRYQSRSLACFPDKKGFALGSIEGRVAIHHVEDADSSKNFAFKCHRDTARDSNAIYAVNAISFHPGYGTFSTAGSDGTFHFWDKDSKQRLHRFQKMPQPISCTGFNFDGSIFAYACSYDWSRGTDNYNPATSKNYILLHATKPAEVQGRARS</sequence>
<feature type="repeat" description="WD" evidence="3">
    <location>
        <begin position="21"/>
        <end position="47"/>
    </location>
</feature>
<dbReference type="Gene3D" id="2.130.10.10">
    <property type="entry name" value="YVTN repeat-like/Quinoprotein amine dehydrogenase"/>
    <property type="match status" value="1"/>
</dbReference>
<dbReference type="PROSITE" id="PS50082">
    <property type="entry name" value="WD_REPEATS_2"/>
    <property type="match status" value="4"/>
</dbReference>
<accession>L8GUX3</accession>
<dbReference type="OrthoDB" id="256303at2759"/>
<evidence type="ECO:0000313" key="5">
    <source>
        <dbReference type="Proteomes" id="UP000011083"/>
    </source>
</evidence>
<dbReference type="PANTHER" id="PTHR10971">
    <property type="entry name" value="MRNA EXPORT FACTOR AND BUB3"/>
    <property type="match status" value="1"/>
</dbReference>
<gene>
    <name evidence="4" type="ORF">ACA1_090250</name>
</gene>
<dbReference type="VEuPathDB" id="AmoebaDB:ACA1_090250"/>
<feature type="repeat" description="WD" evidence="3">
    <location>
        <begin position="57"/>
        <end position="98"/>
    </location>
</feature>
<keyword evidence="1 3" id="KW-0853">WD repeat</keyword>
<keyword evidence="2" id="KW-0677">Repeat</keyword>
<name>L8GUX3_ACACF</name>
<dbReference type="Proteomes" id="UP000011083">
    <property type="component" value="Unassembled WGS sequence"/>
</dbReference>
<dbReference type="AlphaFoldDB" id="L8GUX3"/>
<proteinExistence type="predicted"/>
<dbReference type="GeneID" id="14917278"/>
<evidence type="ECO:0000256" key="3">
    <source>
        <dbReference type="PROSITE-ProRule" id="PRU00221"/>
    </source>
</evidence>
<dbReference type="InterPro" id="IPR015943">
    <property type="entry name" value="WD40/YVTN_repeat-like_dom_sf"/>
</dbReference>
<dbReference type="RefSeq" id="XP_004338740.1">
    <property type="nucleotide sequence ID" value="XM_004338692.1"/>
</dbReference>
<dbReference type="STRING" id="1257118.L8GUX3"/>
<dbReference type="InterPro" id="IPR036322">
    <property type="entry name" value="WD40_repeat_dom_sf"/>
</dbReference>
<dbReference type="FunFam" id="2.130.10.10:FF:000190">
    <property type="entry name" value="Nuclear pore complex subunit"/>
    <property type="match status" value="1"/>
</dbReference>
<organism evidence="4 5">
    <name type="scientific">Acanthamoeba castellanii (strain ATCC 30010 / Neff)</name>
    <dbReference type="NCBI Taxonomy" id="1257118"/>
    <lineage>
        <taxon>Eukaryota</taxon>
        <taxon>Amoebozoa</taxon>
        <taxon>Discosea</taxon>
        <taxon>Longamoebia</taxon>
        <taxon>Centramoebida</taxon>
        <taxon>Acanthamoebidae</taxon>
        <taxon>Acanthamoeba</taxon>
    </lineage>
</organism>
<dbReference type="KEGG" id="acan:ACA1_090250"/>
<evidence type="ECO:0000256" key="1">
    <source>
        <dbReference type="ARBA" id="ARBA00022574"/>
    </source>
</evidence>
<dbReference type="SMART" id="SM00320">
    <property type="entry name" value="WD40"/>
    <property type="match status" value="4"/>
</dbReference>
<dbReference type="EMBL" id="KB007985">
    <property type="protein sequence ID" value="ELR16727.1"/>
    <property type="molecule type" value="Genomic_DNA"/>
</dbReference>